<dbReference type="InterPro" id="IPR001932">
    <property type="entry name" value="PPM-type_phosphatase-like_dom"/>
</dbReference>
<gene>
    <name evidence="2" type="ORF">BXY45_10430</name>
</gene>
<accession>A0A316ACG1</accession>
<evidence type="ECO:0000313" key="2">
    <source>
        <dbReference type="EMBL" id="PWJ55109.1"/>
    </source>
</evidence>
<dbReference type="SUPFAM" id="SSF81606">
    <property type="entry name" value="PP2C-like"/>
    <property type="match status" value="1"/>
</dbReference>
<dbReference type="SMART" id="SM00332">
    <property type="entry name" value="PP2Cc"/>
    <property type="match status" value="1"/>
</dbReference>
<protein>
    <submittedName>
        <fullName evidence="2">Protein phosphatase</fullName>
    </submittedName>
</protein>
<dbReference type="InterPro" id="IPR036457">
    <property type="entry name" value="PPM-type-like_dom_sf"/>
</dbReference>
<feature type="domain" description="PPM-type phosphatase" evidence="1">
    <location>
        <begin position="1"/>
        <end position="241"/>
    </location>
</feature>
<dbReference type="AlphaFoldDB" id="A0A316ACG1"/>
<dbReference type="EMBL" id="QGDQ01000004">
    <property type="protein sequence ID" value="PWJ55109.1"/>
    <property type="molecule type" value="Genomic_DNA"/>
</dbReference>
<dbReference type="PROSITE" id="PS51746">
    <property type="entry name" value="PPM_2"/>
    <property type="match status" value="1"/>
</dbReference>
<keyword evidence="3" id="KW-1185">Reference proteome</keyword>
<evidence type="ECO:0000259" key="1">
    <source>
        <dbReference type="PROSITE" id="PS51746"/>
    </source>
</evidence>
<reference evidence="2 3" key="1">
    <citation type="submission" date="2018-03" db="EMBL/GenBank/DDBJ databases">
        <title>Genomic Encyclopedia of Archaeal and Bacterial Type Strains, Phase II (KMG-II): from individual species to whole genera.</title>
        <authorList>
            <person name="Goeker M."/>
        </authorList>
    </citation>
    <scope>NUCLEOTIDE SEQUENCE [LARGE SCALE GENOMIC DNA]</scope>
    <source>
        <strain evidence="2 3">DSM 44889</strain>
    </source>
</reference>
<proteinExistence type="predicted"/>
<sequence>MVGLTHRGSTRERNEDALLLGGRISQTDVGTPTRVVLPEAGGLVAVADGLGGRPAGDRASRAALLALSRWPLAELDGTRTTAQLTEQFTAALTEAGSAVRADSWGCEERRGMATTVAGLAFTTDGQAITFNVGDSRCYRSTRTGMEQVSTDDARSRTVLTQVIGGTAAPTGDVDAHLTAMPAEPGTRFLVCTDGLHGAVPDEVLAAVLRADRTLEQVVERLQLLALQLGTTDDLTLAVAEVVGER</sequence>
<dbReference type="CDD" id="cd00143">
    <property type="entry name" value="PP2Cc"/>
    <property type="match status" value="1"/>
</dbReference>
<evidence type="ECO:0000313" key="3">
    <source>
        <dbReference type="Proteomes" id="UP000245469"/>
    </source>
</evidence>
<dbReference type="Proteomes" id="UP000245469">
    <property type="component" value="Unassembled WGS sequence"/>
</dbReference>
<dbReference type="SMART" id="SM00331">
    <property type="entry name" value="PP2C_SIG"/>
    <property type="match status" value="1"/>
</dbReference>
<dbReference type="Gene3D" id="3.60.40.10">
    <property type="entry name" value="PPM-type phosphatase domain"/>
    <property type="match status" value="1"/>
</dbReference>
<dbReference type="Pfam" id="PF13672">
    <property type="entry name" value="PP2C_2"/>
    <property type="match status" value="1"/>
</dbReference>
<name>A0A316ACG1_9ACTN</name>
<organism evidence="2 3">
    <name type="scientific">Quadrisphaera granulorum</name>
    <dbReference type="NCBI Taxonomy" id="317664"/>
    <lineage>
        <taxon>Bacteria</taxon>
        <taxon>Bacillati</taxon>
        <taxon>Actinomycetota</taxon>
        <taxon>Actinomycetes</taxon>
        <taxon>Kineosporiales</taxon>
        <taxon>Kineosporiaceae</taxon>
        <taxon>Quadrisphaera</taxon>
    </lineage>
</organism>
<comment type="caution">
    <text evidence="2">The sequence shown here is derived from an EMBL/GenBank/DDBJ whole genome shotgun (WGS) entry which is preliminary data.</text>
</comment>